<dbReference type="Proteomes" id="UP000001485">
    <property type="component" value="Chromosome"/>
</dbReference>
<name>C5BGY4_EDWI9</name>
<dbReference type="EMBL" id="CP001600">
    <property type="protein sequence ID" value="ACR69415.1"/>
    <property type="molecule type" value="Genomic_DNA"/>
</dbReference>
<protein>
    <submittedName>
        <fullName evidence="1">Uncharacterized protein</fullName>
    </submittedName>
</protein>
<evidence type="ECO:0000313" key="1">
    <source>
        <dbReference type="EMBL" id="ACR69415.1"/>
    </source>
</evidence>
<organism evidence="1 2">
    <name type="scientific">Edwardsiella ictaluri (strain 93-146)</name>
    <dbReference type="NCBI Taxonomy" id="634503"/>
    <lineage>
        <taxon>Bacteria</taxon>
        <taxon>Pseudomonadati</taxon>
        <taxon>Pseudomonadota</taxon>
        <taxon>Gammaproteobacteria</taxon>
        <taxon>Enterobacterales</taxon>
        <taxon>Hafniaceae</taxon>
        <taxon>Edwardsiella</taxon>
    </lineage>
</organism>
<dbReference type="RefSeq" id="WP_015871537.1">
    <property type="nucleotide sequence ID" value="NC_012779.2"/>
</dbReference>
<accession>C5BGY4</accession>
<dbReference type="OrthoDB" id="9959660at2"/>
<reference evidence="2" key="1">
    <citation type="submission" date="2009-03" db="EMBL/GenBank/DDBJ databases">
        <title>Complete genome sequence of Edwardsiella ictaluri 93-146.</title>
        <authorList>
            <person name="Williams M.L."/>
            <person name="Gillaspy A.F."/>
            <person name="Dyer D.W."/>
            <person name="Thune R.L."/>
            <person name="Waldbieser G.C."/>
            <person name="Schuster S.C."/>
            <person name="Gipson J."/>
            <person name="Zaitshik J."/>
            <person name="Landry C."/>
            <person name="Lawrence M.L."/>
        </authorList>
    </citation>
    <scope>NUCLEOTIDE SEQUENCE [LARGE SCALE GENOMIC DNA]</scope>
    <source>
        <strain evidence="2">93-146</strain>
    </source>
</reference>
<gene>
    <name evidence="1" type="ordered locus">NT01EI_2241</name>
</gene>
<sequence>MKNIFIEIIDKYSPMGHAFFRLADISSVKPFNEWGYYALIHTRSGCVGEHVPYKAFVDFLKNTLSNQELMTNTDKPVIIPFIVTAEMADPKLPPLIPDPIKKE</sequence>
<evidence type="ECO:0000313" key="2">
    <source>
        <dbReference type="Proteomes" id="UP000001485"/>
    </source>
</evidence>
<dbReference type="KEGG" id="eic:NT01EI_2241"/>
<reference evidence="1 2" key="2">
    <citation type="journal article" date="2012" name="J. Bacteriol.">
        <title>Genome Sequence of Edwardsiella ictaluri 93-146, a Strain Associated with a Natural Channel Catfish Outbreak of Enteric Septicemia of Catfish.</title>
        <authorList>
            <person name="Williams M.L."/>
            <person name="Gillaspy A.F."/>
            <person name="Dyer D.W."/>
            <person name="Thune R.L."/>
            <person name="Waldbieser G.C."/>
            <person name="Schuster S.C."/>
            <person name="Gipson J."/>
            <person name="Zaitshik J."/>
            <person name="Landry C."/>
            <person name="Banes M.M."/>
            <person name="Lawrence M.L."/>
        </authorList>
    </citation>
    <scope>NUCLEOTIDE SEQUENCE [LARGE SCALE GENOMIC DNA]</scope>
    <source>
        <strain evidence="1 2">93-146</strain>
    </source>
</reference>
<dbReference type="HOGENOM" id="CLU_2259337_0_0_6"/>
<proteinExistence type="predicted"/>
<dbReference type="AlphaFoldDB" id="C5BGY4"/>
<dbReference type="GeneID" id="69539158"/>